<dbReference type="Proteomes" id="UP000593818">
    <property type="component" value="Plasmid pRh5Ap-243"/>
</dbReference>
<organism evidence="11 12">
    <name type="scientific">Rhodococcus pyridinivorans</name>
    <dbReference type="NCBI Taxonomy" id="103816"/>
    <lineage>
        <taxon>Bacteria</taxon>
        <taxon>Bacillati</taxon>
        <taxon>Actinomycetota</taxon>
        <taxon>Actinomycetes</taxon>
        <taxon>Mycobacteriales</taxon>
        <taxon>Nocardiaceae</taxon>
        <taxon>Rhodococcus</taxon>
    </lineage>
</organism>
<evidence type="ECO:0000313" key="11">
    <source>
        <dbReference type="EMBL" id="QOW01745.1"/>
    </source>
</evidence>
<dbReference type="GO" id="GO:0048038">
    <property type="term" value="F:quinone binding"/>
    <property type="evidence" value="ECO:0007669"/>
    <property type="project" value="UniProtKB-KW"/>
</dbReference>
<evidence type="ECO:0000256" key="8">
    <source>
        <dbReference type="ARBA" id="ARBA00023157"/>
    </source>
</evidence>
<comment type="similarity">
    <text evidence="2">Belongs to the VKOR family.</text>
</comment>
<evidence type="ECO:0000259" key="10">
    <source>
        <dbReference type="SMART" id="SM00756"/>
    </source>
</evidence>
<comment type="subcellular location">
    <subcellularLocation>
        <location evidence="1">Membrane</location>
        <topology evidence="1">Multi-pass membrane protein</topology>
    </subcellularLocation>
</comment>
<evidence type="ECO:0000256" key="9">
    <source>
        <dbReference type="ARBA" id="ARBA00023284"/>
    </source>
</evidence>
<keyword evidence="3" id="KW-0812">Transmembrane</keyword>
<keyword evidence="12" id="KW-1185">Reference proteome</keyword>
<keyword evidence="9" id="KW-0676">Redox-active center</keyword>
<evidence type="ECO:0000256" key="5">
    <source>
        <dbReference type="ARBA" id="ARBA00022989"/>
    </source>
</evidence>
<dbReference type="RefSeq" id="WP_006553273.1">
    <property type="nucleotide sequence ID" value="NZ_CP022915.1"/>
</dbReference>
<evidence type="ECO:0000256" key="2">
    <source>
        <dbReference type="ARBA" id="ARBA00006214"/>
    </source>
</evidence>
<evidence type="ECO:0000256" key="1">
    <source>
        <dbReference type="ARBA" id="ARBA00004141"/>
    </source>
</evidence>
<keyword evidence="11" id="KW-0614">Plasmid</keyword>
<feature type="domain" description="Vitamin K epoxide reductase" evidence="10">
    <location>
        <begin position="22"/>
        <end position="163"/>
    </location>
</feature>
<reference evidence="11 12" key="1">
    <citation type="submission" date="2020-10" db="EMBL/GenBank/DDBJ databases">
        <title>Whole genome sequence of oil-degrading bacteria Rhodococcus pyridinivorans strain 5Ap.</title>
        <authorList>
            <person name="Akhremchuk A.E."/>
            <person name="Valentovich L.N."/>
            <person name="Charniauskaya M.I."/>
            <person name="Bukliarevich H.A."/>
            <person name="Titok M.A."/>
        </authorList>
    </citation>
    <scope>NUCLEOTIDE SEQUENCE [LARGE SCALE GENOMIC DNA]</scope>
    <source>
        <strain evidence="11 12">5Ap</strain>
        <plasmid evidence="11 12">pRh5Ap-243</plasmid>
    </source>
</reference>
<dbReference type="InterPro" id="IPR038354">
    <property type="entry name" value="VKOR_sf"/>
</dbReference>
<dbReference type="EMBL" id="CP063452">
    <property type="protein sequence ID" value="QOW01745.1"/>
    <property type="molecule type" value="Genomic_DNA"/>
</dbReference>
<gene>
    <name evidence="11" type="ORF">INP59_25655</name>
</gene>
<evidence type="ECO:0000313" key="12">
    <source>
        <dbReference type="Proteomes" id="UP000593818"/>
    </source>
</evidence>
<dbReference type="Gene3D" id="1.20.1440.130">
    <property type="entry name" value="VKOR domain"/>
    <property type="match status" value="1"/>
</dbReference>
<keyword evidence="8" id="KW-1015">Disulfide bond</keyword>
<proteinExistence type="inferred from homology"/>
<dbReference type="AlphaFoldDB" id="A0A419YYT6"/>
<protein>
    <submittedName>
        <fullName evidence="11">Vitamin K epoxide reductase family protein</fullName>
    </submittedName>
</protein>
<evidence type="ECO:0000256" key="6">
    <source>
        <dbReference type="ARBA" id="ARBA00023002"/>
    </source>
</evidence>
<dbReference type="Pfam" id="PF07884">
    <property type="entry name" value="VKOR"/>
    <property type="match status" value="1"/>
</dbReference>
<evidence type="ECO:0000256" key="3">
    <source>
        <dbReference type="ARBA" id="ARBA00022692"/>
    </source>
</evidence>
<dbReference type="GO" id="GO:0016491">
    <property type="term" value="F:oxidoreductase activity"/>
    <property type="evidence" value="ECO:0007669"/>
    <property type="project" value="UniProtKB-KW"/>
</dbReference>
<dbReference type="CDD" id="cd12922">
    <property type="entry name" value="VKOR_5"/>
    <property type="match status" value="1"/>
</dbReference>
<keyword evidence="5" id="KW-1133">Transmembrane helix</keyword>
<name>A0A419YYT6_9NOCA</name>
<keyword evidence="7" id="KW-0472">Membrane</keyword>
<keyword evidence="4" id="KW-0874">Quinone</keyword>
<keyword evidence="6" id="KW-0560">Oxidoreductase</keyword>
<dbReference type="SMART" id="SM00756">
    <property type="entry name" value="VKc"/>
    <property type="match status" value="1"/>
</dbReference>
<dbReference type="InterPro" id="IPR041714">
    <property type="entry name" value="VKOR_Actinobacteria"/>
</dbReference>
<evidence type="ECO:0000256" key="7">
    <source>
        <dbReference type="ARBA" id="ARBA00023136"/>
    </source>
</evidence>
<dbReference type="GO" id="GO:0016020">
    <property type="term" value="C:membrane"/>
    <property type="evidence" value="ECO:0007669"/>
    <property type="project" value="UniProtKB-SubCell"/>
</dbReference>
<sequence length="209" mass="22831">MSAPTRPAAPATDEASGRTLGSTGVGWILVVCGAAGLLASLVLTVEKFAVLADPAYRPSCSINPVISCGSIMTSWQAELFGFPNPLLGVIGFTVVLTTAVAVLAGAGVPRWYWNGLFAGLTAAVAFVHWLIFQSLYRIEALCPYCMVVWLVSVLGWWYCLLHLEAVQKHRPLRSWQRLHRLHAVVPTVWTLTVSALVAHAFWPYWQTLI</sequence>
<dbReference type="InterPro" id="IPR012932">
    <property type="entry name" value="VKOR"/>
</dbReference>
<evidence type="ECO:0000256" key="4">
    <source>
        <dbReference type="ARBA" id="ARBA00022719"/>
    </source>
</evidence>
<geneLocation type="plasmid" evidence="11 12">
    <name>pRh5Ap-243</name>
</geneLocation>
<accession>A0A419YYT6</accession>